<evidence type="ECO:0000256" key="1">
    <source>
        <dbReference type="SAM" id="Phobius"/>
    </source>
</evidence>
<keyword evidence="1" id="KW-0472">Membrane</keyword>
<sequence>MLLGKEVINNLFYIYLLLLIYITLIPINIYFGDKSQFINNTSLTRRLGINLIPFYDYYSSVKAFGIETINIYFIRSIIGNILLLIPFTLYLCSYVSKIRTIKNTLLVSFIISLSIELLQLVENYLNKSPYRTVNVDDLILNTLGGILGYFTFKVLYKTKLKAILNIT</sequence>
<feature type="transmembrane region" description="Helical" evidence="1">
    <location>
        <begin position="104"/>
        <end position="126"/>
    </location>
</feature>
<feature type="transmembrane region" description="Helical" evidence="1">
    <location>
        <begin position="138"/>
        <end position="156"/>
    </location>
</feature>
<organism evidence="3 4">
    <name type="scientific">Clostridium fallax</name>
    <dbReference type="NCBI Taxonomy" id="1533"/>
    <lineage>
        <taxon>Bacteria</taxon>
        <taxon>Bacillati</taxon>
        <taxon>Bacillota</taxon>
        <taxon>Clostridia</taxon>
        <taxon>Eubacteriales</taxon>
        <taxon>Clostridiaceae</taxon>
        <taxon>Clostridium</taxon>
    </lineage>
</organism>
<evidence type="ECO:0000313" key="3">
    <source>
        <dbReference type="EMBL" id="SHE97216.1"/>
    </source>
</evidence>
<keyword evidence="1" id="KW-1133">Transmembrane helix</keyword>
<evidence type="ECO:0000313" key="4">
    <source>
        <dbReference type="Proteomes" id="UP000184035"/>
    </source>
</evidence>
<keyword evidence="4" id="KW-1185">Reference proteome</keyword>
<dbReference type="EMBL" id="FQVM01000021">
    <property type="protein sequence ID" value="SHE97216.1"/>
    <property type="molecule type" value="Genomic_DNA"/>
</dbReference>
<keyword evidence="1" id="KW-0812">Transmembrane</keyword>
<dbReference type="InterPro" id="IPR053150">
    <property type="entry name" value="Teicoplanin_resist-assoc"/>
</dbReference>
<dbReference type="STRING" id="1533.SAMN05443638_12120"/>
<dbReference type="PANTHER" id="PTHR36834:SF1">
    <property type="entry name" value="INTEGRAL MEMBRANE PROTEIN"/>
    <property type="match status" value="1"/>
</dbReference>
<dbReference type="Pfam" id="PF04892">
    <property type="entry name" value="VanZ"/>
    <property type="match status" value="1"/>
</dbReference>
<dbReference type="AlphaFoldDB" id="A0A1M4XV38"/>
<feature type="domain" description="VanZ-like" evidence="2">
    <location>
        <begin position="12"/>
        <end position="155"/>
    </location>
</feature>
<proteinExistence type="predicted"/>
<name>A0A1M4XV38_9CLOT</name>
<feature type="transmembrane region" description="Helical" evidence="1">
    <location>
        <begin position="12"/>
        <end position="31"/>
    </location>
</feature>
<dbReference type="Proteomes" id="UP000184035">
    <property type="component" value="Unassembled WGS sequence"/>
</dbReference>
<reference evidence="3 4" key="1">
    <citation type="submission" date="2016-11" db="EMBL/GenBank/DDBJ databases">
        <authorList>
            <person name="Jaros S."/>
            <person name="Januszkiewicz K."/>
            <person name="Wedrychowicz H."/>
        </authorList>
    </citation>
    <scope>NUCLEOTIDE SEQUENCE [LARGE SCALE GENOMIC DNA]</scope>
    <source>
        <strain evidence="3 4">DSM 2631</strain>
    </source>
</reference>
<accession>A0A1M4XV38</accession>
<evidence type="ECO:0000259" key="2">
    <source>
        <dbReference type="Pfam" id="PF04892"/>
    </source>
</evidence>
<feature type="transmembrane region" description="Helical" evidence="1">
    <location>
        <begin position="72"/>
        <end position="92"/>
    </location>
</feature>
<gene>
    <name evidence="3" type="ORF">SAMN05443638_12120</name>
</gene>
<dbReference type="PANTHER" id="PTHR36834">
    <property type="entry name" value="MEMBRANE PROTEIN-RELATED"/>
    <property type="match status" value="1"/>
</dbReference>
<protein>
    <submittedName>
        <fullName evidence="3">VanZ like family protein</fullName>
    </submittedName>
</protein>
<dbReference type="InterPro" id="IPR006976">
    <property type="entry name" value="VanZ-like"/>
</dbReference>